<feature type="signal peptide" evidence="1">
    <location>
        <begin position="1"/>
        <end position="19"/>
    </location>
</feature>
<evidence type="ECO:0000313" key="4">
    <source>
        <dbReference type="Proteomes" id="UP000543642"/>
    </source>
</evidence>
<dbReference type="Pfam" id="PF12010">
    <property type="entry name" value="DUF3502"/>
    <property type="match status" value="1"/>
</dbReference>
<dbReference type="Pfam" id="PF01547">
    <property type="entry name" value="SBP_bac_1"/>
    <property type="match status" value="1"/>
</dbReference>
<gene>
    <name evidence="3" type="ORF">HNP82_000211</name>
</gene>
<dbReference type="PANTHER" id="PTHR43649:SF17">
    <property type="entry name" value="ABC TRANSPORTER SOLUTE BINDING PROTEIN-SUGAR TRANSPORT"/>
    <property type="match status" value="1"/>
</dbReference>
<sequence length="527" mass="58429">MKQKVMAGILSVCMISGLAAGCGNSEPAQSTAGETSAASEVAGTEAAQNQSAFADDPTEIVVVYPTTYATPDLQMVEDAVNEITLDKINVMVDLQTFELGNYNDQINLMISSGEKLDAMPTFFFGSTEFTSMAAQKQLMPLDDLLEDYGQGILDTLPADYLETTRIEGKIVGVPVYKDNVNTTYFAMRTDILEKYGLTEQAQNIQSVDDMEAIFKVIEENEPNLVPVFVTKDTGILTWGGYMYDTIDNAMSYEPFWQEYIVGFDDAPENVQSVFHSEYYEKAVEKVHEWYEAGYVYKDSTTTELTNTTAIANNVAFSMVFSAEYGTVMDTVQNCGYDMTLVALSSQPITSQKIRQIDWVIPVTSTEPEAAMQFINLLYTDEQIVNLLDYGIEGVHYIKNEDGTISLPEGADPASMGYYGNMSFMIGNQYLSYVWDNYDPDTRQKSLEINNTARKSPNLGFTFDSSDYANEISAVTNVITEYSSSLVCGIADPATTLPEFREKLDNSGMNVLVDAVQEQLDAWIAQNK</sequence>
<keyword evidence="1" id="KW-0732">Signal</keyword>
<keyword evidence="4" id="KW-1185">Reference proteome</keyword>
<dbReference type="PANTHER" id="PTHR43649">
    <property type="entry name" value="ARABINOSE-BINDING PROTEIN-RELATED"/>
    <property type="match status" value="1"/>
</dbReference>
<dbReference type="InterPro" id="IPR006059">
    <property type="entry name" value="SBP"/>
</dbReference>
<dbReference type="SUPFAM" id="SSF53850">
    <property type="entry name" value="Periplasmic binding protein-like II"/>
    <property type="match status" value="1"/>
</dbReference>
<accession>A0A7W8H7F0</accession>
<comment type="caution">
    <text evidence="3">The sequence shown here is derived from an EMBL/GenBank/DDBJ whole genome shotgun (WGS) entry which is preliminary data.</text>
</comment>
<dbReference type="PROSITE" id="PS51257">
    <property type="entry name" value="PROKAR_LIPOPROTEIN"/>
    <property type="match status" value="1"/>
</dbReference>
<dbReference type="RefSeq" id="WP_183770490.1">
    <property type="nucleotide sequence ID" value="NZ_JACHFW010000001.1"/>
</dbReference>
<dbReference type="Proteomes" id="UP000543642">
    <property type="component" value="Unassembled WGS sequence"/>
</dbReference>
<dbReference type="AlphaFoldDB" id="A0A7W8H7F0"/>
<evidence type="ECO:0000313" key="3">
    <source>
        <dbReference type="EMBL" id="MBB5263117.1"/>
    </source>
</evidence>
<proteinExistence type="predicted"/>
<protein>
    <submittedName>
        <fullName evidence="3">Putative aldouronate transport system substrate-binding protein</fullName>
    </submittedName>
</protein>
<feature type="chain" id="PRO_5038516965" evidence="1">
    <location>
        <begin position="20"/>
        <end position="527"/>
    </location>
</feature>
<evidence type="ECO:0000256" key="1">
    <source>
        <dbReference type="SAM" id="SignalP"/>
    </source>
</evidence>
<name>A0A7W8H7F0_9FIRM</name>
<feature type="domain" description="DUF3502" evidence="2">
    <location>
        <begin position="457"/>
        <end position="524"/>
    </location>
</feature>
<dbReference type="EMBL" id="JACHFW010000001">
    <property type="protein sequence ID" value="MBB5263117.1"/>
    <property type="molecule type" value="Genomic_DNA"/>
</dbReference>
<reference evidence="3 4" key="1">
    <citation type="submission" date="2020-08" db="EMBL/GenBank/DDBJ databases">
        <title>Genomic Encyclopedia of Type Strains, Phase IV (KMG-IV): sequencing the most valuable type-strain genomes for metagenomic binning, comparative biology and taxonomic classification.</title>
        <authorList>
            <person name="Goeker M."/>
        </authorList>
    </citation>
    <scope>NUCLEOTIDE SEQUENCE [LARGE SCALE GENOMIC DNA]</scope>
    <source>
        <strain evidence="3 4">DSM 106146</strain>
    </source>
</reference>
<evidence type="ECO:0000259" key="2">
    <source>
        <dbReference type="Pfam" id="PF12010"/>
    </source>
</evidence>
<dbReference type="InterPro" id="IPR022627">
    <property type="entry name" value="DUF3502"/>
</dbReference>
<organism evidence="3 4">
    <name type="scientific">Catenibacillus scindens</name>
    <dbReference type="NCBI Taxonomy" id="673271"/>
    <lineage>
        <taxon>Bacteria</taxon>
        <taxon>Bacillati</taxon>
        <taxon>Bacillota</taxon>
        <taxon>Clostridia</taxon>
        <taxon>Lachnospirales</taxon>
        <taxon>Lachnospiraceae</taxon>
        <taxon>Catenibacillus</taxon>
    </lineage>
</organism>
<dbReference type="Gene3D" id="3.40.190.10">
    <property type="entry name" value="Periplasmic binding protein-like II"/>
    <property type="match status" value="1"/>
</dbReference>
<dbReference type="InterPro" id="IPR050490">
    <property type="entry name" value="Bact_solute-bd_prot1"/>
</dbReference>